<reference evidence="4" key="1">
    <citation type="submission" date="2017-11" db="EMBL/GenBank/DDBJ databases">
        <authorList>
            <person name="Watanabe M."/>
            <person name="Kojima H."/>
        </authorList>
    </citation>
    <scope>NUCLEOTIDE SEQUENCE [LARGE SCALE GENOMIC DNA]</scope>
    <source>
        <strain evidence="4">Tokyo 01</strain>
    </source>
</reference>
<sequence length="275" mass="30976">MWRYRKHSDAGPRISSLATDLLHGLFNLIFPPKCAACGTLFHLPPDRDIYTEKIQTLSGGEILSPVLCPDCRKDVTSPEKPVYGSQLMPPRRFRIAWSCGLYQREGALGKIIRRYKYNRRLYLADPLGRLLFGAFLRRWRTRGMNCITPVPLHIRKMKERGFNQVWLMIRDWPRLAEQFGTDLGGGVICRELLLRTRKTRPQAGLDRKRRASNISGAFQLHAGADVRGKKILLVDDVITTGATADECTRVLLAAGAEYVGVLTLARAGKTDDDGV</sequence>
<dbReference type="EMBL" id="BEXT01000001">
    <property type="protein sequence ID" value="GBC63835.1"/>
    <property type="molecule type" value="Genomic_DNA"/>
</dbReference>
<dbReference type="RefSeq" id="WP_124330872.1">
    <property type="nucleotide sequence ID" value="NZ_BEXT01000001.1"/>
</dbReference>
<dbReference type="SUPFAM" id="SSF53271">
    <property type="entry name" value="PRTase-like"/>
    <property type="match status" value="1"/>
</dbReference>
<dbReference type="InterPro" id="IPR029057">
    <property type="entry name" value="PRTase-like"/>
</dbReference>
<dbReference type="PANTHER" id="PTHR47505">
    <property type="entry name" value="DNA UTILIZATION PROTEIN YHGH"/>
    <property type="match status" value="1"/>
</dbReference>
<dbReference type="Gene3D" id="3.40.50.2020">
    <property type="match status" value="1"/>
</dbReference>
<evidence type="ECO:0000313" key="4">
    <source>
        <dbReference type="Proteomes" id="UP000288096"/>
    </source>
</evidence>
<protein>
    <submittedName>
        <fullName evidence="3">ComF family protein</fullName>
    </submittedName>
</protein>
<dbReference type="PANTHER" id="PTHR47505:SF1">
    <property type="entry name" value="DNA UTILIZATION PROTEIN YHGH"/>
    <property type="match status" value="1"/>
</dbReference>
<feature type="domain" description="Phosphoribosyltransferase" evidence="2">
    <location>
        <begin position="194"/>
        <end position="269"/>
    </location>
</feature>
<dbReference type="CDD" id="cd06223">
    <property type="entry name" value="PRTases_typeI"/>
    <property type="match status" value="1"/>
</dbReference>
<dbReference type="InterPro" id="IPR051910">
    <property type="entry name" value="ComF/GntX_DNA_util-trans"/>
</dbReference>
<organism evidence="3 4">
    <name type="scientific">Desulfonema ishimotonii</name>
    <dbReference type="NCBI Taxonomy" id="45657"/>
    <lineage>
        <taxon>Bacteria</taxon>
        <taxon>Pseudomonadati</taxon>
        <taxon>Thermodesulfobacteriota</taxon>
        <taxon>Desulfobacteria</taxon>
        <taxon>Desulfobacterales</taxon>
        <taxon>Desulfococcaceae</taxon>
        <taxon>Desulfonema</taxon>
    </lineage>
</organism>
<dbReference type="InterPro" id="IPR000836">
    <property type="entry name" value="PRTase_dom"/>
</dbReference>
<proteinExistence type="inferred from homology"/>
<keyword evidence="4" id="KW-1185">Reference proteome</keyword>
<dbReference type="OrthoDB" id="9779910at2"/>
<evidence type="ECO:0000313" key="3">
    <source>
        <dbReference type="EMBL" id="GBC63835.1"/>
    </source>
</evidence>
<dbReference type="AlphaFoldDB" id="A0A401G3Z4"/>
<comment type="similarity">
    <text evidence="1">Belongs to the ComF/GntX family.</text>
</comment>
<name>A0A401G3Z4_9BACT</name>
<gene>
    <name evidence="3" type="ORF">DENIS_4834</name>
</gene>
<evidence type="ECO:0000256" key="1">
    <source>
        <dbReference type="ARBA" id="ARBA00008007"/>
    </source>
</evidence>
<accession>A0A401G3Z4</accession>
<comment type="caution">
    <text evidence="3">The sequence shown here is derived from an EMBL/GenBank/DDBJ whole genome shotgun (WGS) entry which is preliminary data.</text>
</comment>
<reference evidence="4" key="2">
    <citation type="submission" date="2019-01" db="EMBL/GenBank/DDBJ databases">
        <title>Genome sequence of Desulfonema ishimotonii strain Tokyo 01.</title>
        <authorList>
            <person name="Fukui M."/>
        </authorList>
    </citation>
    <scope>NUCLEOTIDE SEQUENCE [LARGE SCALE GENOMIC DNA]</scope>
    <source>
        <strain evidence="4">Tokyo 01</strain>
    </source>
</reference>
<evidence type="ECO:0000259" key="2">
    <source>
        <dbReference type="Pfam" id="PF00156"/>
    </source>
</evidence>
<dbReference type="Pfam" id="PF00156">
    <property type="entry name" value="Pribosyltran"/>
    <property type="match status" value="1"/>
</dbReference>
<dbReference type="Proteomes" id="UP000288096">
    <property type="component" value="Unassembled WGS sequence"/>
</dbReference>